<feature type="domain" description="Response regulatory" evidence="3">
    <location>
        <begin position="6"/>
        <end position="123"/>
    </location>
</feature>
<dbReference type="Gene3D" id="3.40.50.2300">
    <property type="match status" value="1"/>
</dbReference>
<feature type="modified residue" description="4-aspartylphosphate" evidence="2">
    <location>
        <position position="56"/>
    </location>
</feature>
<dbReference type="InterPro" id="IPR050595">
    <property type="entry name" value="Bact_response_regulator"/>
</dbReference>
<evidence type="ECO:0000313" key="5">
    <source>
        <dbReference type="Proteomes" id="UP000076128"/>
    </source>
</evidence>
<evidence type="ECO:0000259" key="3">
    <source>
        <dbReference type="PROSITE" id="PS50110"/>
    </source>
</evidence>
<dbReference type="InterPro" id="IPR011006">
    <property type="entry name" value="CheY-like_superfamily"/>
</dbReference>
<protein>
    <submittedName>
        <fullName evidence="4">Response regulator receiver protein</fullName>
    </submittedName>
</protein>
<gene>
    <name evidence="4" type="ORF">AKL17_1271</name>
</gene>
<name>A0A159Z107_9RHOB</name>
<dbReference type="EMBL" id="CP012661">
    <property type="protein sequence ID" value="AMY68527.1"/>
    <property type="molecule type" value="Genomic_DNA"/>
</dbReference>
<dbReference type="SMART" id="SM00448">
    <property type="entry name" value="REC"/>
    <property type="match status" value="1"/>
</dbReference>
<dbReference type="InterPro" id="IPR001789">
    <property type="entry name" value="Sig_transdc_resp-reg_receiver"/>
</dbReference>
<organism evidence="4 5">
    <name type="scientific">Frigidibacter mobilis</name>
    <dbReference type="NCBI Taxonomy" id="1335048"/>
    <lineage>
        <taxon>Bacteria</taxon>
        <taxon>Pseudomonadati</taxon>
        <taxon>Pseudomonadota</taxon>
        <taxon>Alphaproteobacteria</taxon>
        <taxon>Rhodobacterales</taxon>
        <taxon>Paracoccaceae</taxon>
        <taxon>Frigidibacter</taxon>
    </lineage>
</organism>
<evidence type="ECO:0000256" key="1">
    <source>
        <dbReference type="ARBA" id="ARBA00022553"/>
    </source>
</evidence>
<reference evidence="4 5" key="1">
    <citation type="submission" date="2015-09" db="EMBL/GenBank/DDBJ databases">
        <title>Complete genome sequence of Defluviimonas alba cai42t isolated from an oilfield in Xinjiang.</title>
        <authorList>
            <person name="Geng S."/>
            <person name="Pan X."/>
            <person name="Wu X."/>
        </authorList>
    </citation>
    <scope>NUCLEOTIDE SEQUENCE [LARGE SCALE GENOMIC DNA]</scope>
    <source>
        <strain evidence="5">cai42</strain>
    </source>
</reference>
<dbReference type="GO" id="GO:0000160">
    <property type="term" value="P:phosphorelay signal transduction system"/>
    <property type="evidence" value="ECO:0007669"/>
    <property type="project" value="InterPro"/>
</dbReference>
<evidence type="ECO:0000313" key="4">
    <source>
        <dbReference type="EMBL" id="AMY68527.1"/>
    </source>
</evidence>
<keyword evidence="5" id="KW-1185">Reference proteome</keyword>
<dbReference type="STRING" id="1335048.AKL17_1271"/>
<keyword evidence="1 2" id="KW-0597">Phosphoprotein</keyword>
<dbReference type="PANTHER" id="PTHR44591:SF3">
    <property type="entry name" value="RESPONSE REGULATORY DOMAIN-CONTAINING PROTEIN"/>
    <property type="match status" value="1"/>
</dbReference>
<accession>A0A159Z107</accession>
<sequence length="129" mass="13563">MTQLRKILHVEDDADIQEIAAIALEAVGGFEIVQFTSGAEAIAAAPAHAPDLFLLDVMMPGLGGEETLLALRALPGLGEVPAIFMTAKALEADVRALRSLGALGVITKPFDPMSLADEIKALWRASGRT</sequence>
<dbReference type="OrthoDB" id="9800897at2"/>
<dbReference type="KEGG" id="daa:AKL17_1271"/>
<dbReference type="Pfam" id="PF00072">
    <property type="entry name" value="Response_reg"/>
    <property type="match status" value="1"/>
</dbReference>
<dbReference type="Proteomes" id="UP000076128">
    <property type="component" value="Chromosome"/>
</dbReference>
<dbReference type="AlphaFoldDB" id="A0A159Z107"/>
<dbReference type="SUPFAM" id="SSF52172">
    <property type="entry name" value="CheY-like"/>
    <property type="match status" value="1"/>
</dbReference>
<dbReference type="PANTHER" id="PTHR44591">
    <property type="entry name" value="STRESS RESPONSE REGULATOR PROTEIN 1"/>
    <property type="match status" value="1"/>
</dbReference>
<dbReference type="RefSeq" id="WP_066811651.1">
    <property type="nucleotide sequence ID" value="NZ_CP012661.1"/>
</dbReference>
<dbReference type="PROSITE" id="PS50110">
    <property type="entry name" value="RESPONSE_REGULATORY"/>
    <property type="match status" value="1"/>
</dbReference>
<dbReference type="PATRIC" id="fig|1335048.3.peg.1320"/>
<evidence type="ECO:0000256" key="2">
    <source>
        <dbReference type="PROSITE-ProRule" id="PRU00169"/>
    </source>
</evidence>
<proteinExistence type="predicted"/>